<organism evidence="14 15">
    <name type="scientific">Arsenicibacter rosenii</name>
    <dbReference type="NCBI Taxonomy" id="1750698"/>
    <lineage>
        <taxon>Bacteria</taxon>
        <taxon>Pseudomonadati</taxon>
        <taxon>Bacteroidota</taxon>
        <taxon>Cytophagia</taxon>
        <taxon>Cytophagales</taxon>
        <taxon>Spirosomataceae</taxon>
        <taxon>Arsenicibacter</taxon>
    </lineage>
</organism>
<evidence type="ECO:0000259" key="13">
    <source>
        <dbReference type="SMART" id="SM00400"/>
    </source>
</evidence>
<keyword evidence="2" id="KW-0240">DNA-directed RNA polymerase</keyword>
<dbReference type="InterPro" id="IPR002694">
    <property type="entry name" value="Znf_CHC2"/>
</dbReference>
<name>A0A1S2VNM9_9BACT</name>
<feature type="domain" description="Zinc finger CHC2-type" evidence="13">
    <location>
        <begin position="33"/>
        <end position="87"/>
    </location>
</feature>
<evidence type="ECO:0000256" key="1">
    <source>
        <dbReference type="ARBA" id="ARBA00001947"/>
    </source>
</evidence>
<evidence type="ECO:0000256" key="7">
    <source>
        <dbReference type="ARBA" id="ARBA00022723"/>
    </source>
</evidence>
<dbReference type="SMART" id="SM00400">
    <property type="entry name" value="ZnF_CHCC"/>
    <property type="match status" value="1"/>
</dbReference>
<evidence type="ECO:0000256" key="9">
    <source>
        <dbReference type="ARBA" id="ARBA00022833"/>
    </source>
</evidence>
<evidence type="ECO:0000256" key="8">
    <source>
        <dbReference type="ARBA" id="ARBA00022771"/>
    </source>
</evidence>
<dbReference type="Pfam" id="PF01807">
    <property type="entry name" value="Zn_ribbon_DnaG"/>
    <property type="match status" value="1"/>
</dbReference>
<evidence type="ECO:0000256" key="11">
    <source>
        <dbReference type="ARBA" id="ARBA00023125"/>
    </source>
</evidence>
<dbReference type="SUPFAM" id="SSF57783">
    <property type="entry name" value="Zinc beta-ribbon"/>
    <property type="match status" value="1"/>
</dbReference>
<dbReference type="GO" id="GO:0000428">
    <property type="term" value="C:DNA-directed RNA polymerase complex"/>
    <property type="evidence" value="ECO:0007669"/>
    <property type="project" value="UniProtKB-KW"/>
</dbReference>
<keyword evidence="3" id="KW-0639">Primosome</keyword>
<sequence length="111" mass="13027">MIRADFIERLRQQADIVQITGELIKIRKAGSQYKACCPFHEEKSPSFNINPKTQKYKCFGCGQSGDVFRFVMNFKRFTFTEAVEYIAGRCHQVVEYESPDYKPSRFRDIQL</sequence>
<keyword evidence="11" id="KW-0238">DNA-binding</keyword>
<evidence type="ECO:0000256" key="5">
    <source>
        <dbReference type="ARBA" id="ARBA00022695"/>
    </source>
</evidence>
<dbReference type="GO" id="GO:0003677">
    <property type="term" value="F:DNA binding"/>
    <property type="evidence" value="ECO:0007669"/>
    <property type="project" value="UniProtKB-KW"/>
</dbReference>
<comment type="cofactor">
    <cofactor evidence="1">
        <name>Zn(2+)</name>
        <dbReference type="ChEBI" id="CHEBI:29105"/>
    </cofactor>
</comment>
<dbReference type="GO" id="GO:0003899">
    <property type="term" value="F:DNA-directed RNA polymerase activity"/>
    <property type="evidence" value="ECO:0007669"/>
    <property type="project" value="InterPro"/>
</dbReference>
<evidence type="ECO:0000256" key="4">
    <source>
        <dbReference type="ARBA" id="ARBA00022679"/>
    </source>
</evidence>
<keyword evidence="5" id="KW-0548">Nucleotidyltransferase</keyword>
<evidence type="ECO:0000256" key="12">
    <source>
        <dbReference type="ARBA" id="ARBA00023163"/>
    </source>
</evidence>
<dbReference type="GO" id="GO:0006269">
    <property type="term" value="P:DNA replication, synthesis of primer"/>
    <property type="evidence" value="ECO:0007669"/>
    <property type="project" value="UniProtKB-KW"/>
</dbReference>
<evidence type="ECO:0000313" key="15">
    <source>
        <dbReference type="Proteomes" id="UP000181790"/>
    </source>
</evidence>
<dbReference type="Proteomes" id="UP000181790">
    <property type="component" value="Unassembled WGS sequence"/>
</dbReference>
<evidence type="ECO:0000256" key="2">
    <source>
        <dbReference type="ARBA" id="ARBA00022478"/>
    </source>
</evidence>
<keyword evidence="7" id="KW-0479">Metal-binding</keyword>
<keyword evidence="9" id="KW-0862">Zinc</keyword>
<keyword evidence="10" id="KW-0460">Magnesium</keyword>
<dbReference type="PANTHER" id="PTHR30313">
    <property type="entry name" value="DNA PRIMASE"/>
    <property type="match status" value="1"/>
</dbReference>
<protein>
    <recommendedName>
        <fullName evidence="13">Zinc finger CHC2-type domain-containing protein</fullName>
    </recommendedName>
</protein>
<keyword evidence="15" id="KW-1185">Reference proteome</keyword>
<keyword evidence="6" id="KW-0235">DNA replication</keyword>
<dbReference type="AlphaFoldDB" id="A0A1S2VNM9"/>
<dbReference type="PANTHER" id="PTHR30313:SF2">
    <property type="entry name" value="DNA PRIMASE"/>
    <property type="match status" value="1"/>
</dbReference>
<reference evidence="14 15" key="1">
    <citation type="submission" date="2016-10" db="EMBL/GenBank/DDBJ databases">
        <title>Arsenicibacter rosenii gen. nov., sp. nov., an efficient arsenic-methylating bacterium isolated from an arsenic-contaminated paddy soil.</title>
        <authorList>
            <person name="Huang K."/>
        </authorList>
    </citation>
    <scope>NUCLEOTIDE SEQUENCE [LARGE SCALE GENOMIC DNA]</scope>
    <source>
        <strain evidence="14 15">SM-1</strain>
    </source>
</reference>
<dbReference type="Gene3D" id="3.90.580.10">
    <property type="entry name" value="Zinc finger, CHC2-type domain"/>
    <property type="match status" value="1"/>
</dbReference>
<dbReference type="FunFam" id="3.90.580.10:FF:000001">
    <property type="entry name" value="DNA primase"/>
    <property type="match status" value="1"/>
</dbReference>
<keyword evidence="8" id="KW-0863">Zinc-finger</keyword>
<dbReference type="InterPro" id="IPR050219">
    <property type="entry name" value="DnaG_primase"/>
</dbReference>
<dbReference type="GO" id="GO:1990077">
    <property type="term" value="C:primosome complex"/>
    <property type="evidence" value="ECO:0007669"/>
    <property type="project" value="UniProtKB-KW"/>
</dbReference>
<dbReference type="OrthoDB" id="8536512at2"/>
<dbReference type="InterPro" id="IPR036977">
    <property type="entry name" value="DNA_primase_Znf_CHC2"/>
</dbReference>
<evidence type="ECO:0000256" key="10">
    <source>
        <dbReference type="ARBA" id="ARBA00022842"/>
    </source>
</evidence>
<keyword evidence="4" id="KW-0808">Transferase</keyword>
<evidence type="ECO:0000313" key="14">
    <source>
        <dbReference type="EMBL" id="OIN59776.1"/>
    </source>
</evidence>
<accession>A0A1S2VNM9</accession>
<keyword evidence="12" id="KW-0804">Transcription</keyword>
<dbReference type="GO" id="GO:0005737">
    <property type="term" value="C:cytoplasm"/>
    <property type="evidence" value="ECO:0007669"/>
    <property type="project" value="TreeGrafter"/>
</dbReference>
<evidence type="ECO:0000256" key="3">
    <source>
        <dbReference type="ARBA" id="ARBA00022515"/>
    </source>
</evidence>
<comment type="caution">
    <text evidence="14">The sequence shown here is derived from an EMBL/GenBank/DDBJ whole genome shotgun (WGS) entry which is preliminary data.</text>
</comment>
<dbReference type="EMBL" id="MORL01000003">
    <property type="protein sequence ID" value="OIN59776.1"/>
    <property type="molecule type" value="Genomic_DNA"/>
</dbReference>
<proteinExistence type="predicted"/>
<evidence type="ECO:0000256" key="6">
    <source>
        <dbReference type="ARBA" id="ARBA00022705"/>
    </source>
</evidence>
<dbReference type="GO" id="GO:0008270">
    <property type="term" value="F:zinc ion binding"/>
    <property type="evidence" value="ECO:0007669"/>
    <property type="project" value="UniProtKB-KW"/>
</dbReference>
<gene>
    <name evidence="14" type="ORF">BLX24_07930</name>
</gene>
<dbReference type="RefSeq" id="WP_071502577.1">
    <property type="nucleotide sequence ID" value="NZ_MORL01000003.1"/>
</dbReference>